<evidence type="ECO:0000256" key="4">
    <source>
        <dbReference type="ARBA" id="ARBA00022641"/>
    </source>
</evidence>
<reference evidence="11" key="2">
    <citation type="submission" date="2025-09" db="UniProtKB">
        <authorList>
            <consortium name="Ensembl"/>
        </authorList>
    </citation>
    <scope>IDENTIFICATION</scope>
</reference>
<organism evidence="11 12">
    <name type="scientific">Paramormyrops kingsleyae</name>
    <dbReference type="NCBI Taxonomy" id="1676925"/>
    <lineage>
        <taxon>Eukaryota</taxon>
        <taxon>Metazoa</taxon>
        <taxon>Chordata</taxon>
        <taxon>Craniata</taxon>
        <taxon>Vertebrata</taxon>
        <taxon>Euteleostomi</taxon>
        <taxon>Actinopterygii</taxon>
        <taxon>Neopterygii</taxon>
        <taxon>Teleostei</taxon>
        <taxon>Osteoglossocephala</taxon>
        <taxon>Osteoglossomorpha</taxon>
        <taxon>Osteoglossiformes</taxon>
        <taxon>Mormyridae</taxon>
        <taxon>Paramormyrops</taxon>
    </lineage>
</organism>
<dbReference type="PANTHER" id="PTHR10786:SF0">
    <property type="entry name" value="CHOLECYSTOKININ"/>
    <property type="match status" value="1"/>
</dbReference>
<dbReference type="Ensembl" id="ENSPKIT00000012587.1">
    <property type="protein sequence ID" value="ENSPKIP00000031734.1"/>
    <property type="gene ID" value="ENSPKIG00000012107.1"/>
</dbReference>
<dbReference type="STRING" id="1676925.ENSPKIP00000031734"/>
<dbReference type="OrthoDB" id="9862982at2759"/>
<keyword evidence="6" id="KW-0027">Amidation</keyword>
<evidence type="ECO:0000256" key="8">
    <source>
        <dbReference type="SAM" id="MobiDB-lite"/>
    </source>
</evidence>
<keyword evidence="12" id="KW-1185">Reference proteome</keyword>
<evidence type="ECO:0000256" key="9">
    <source>
        <dbReference type="SAM" id="SignalP"/>
    </source>
</evidence>
<feature type="chain" id="PRO_5017291103" evidence="9">
    <location>
        <begin position="21"/>
        <end position="123"/>
    </location>
</feature>
<name>A0A3B3SLV5_9TELE</name>
<feature type="signal peptide" evidence="9">
    <location>
        <begin position="1"/>
        <end position="20"/>
    </location>
</feature>
<evidence type="ECO:0000256" key="5">
    <source>
        <dbReference type="ARBA" id="ARBA00022685"/>
    </source>
</evidence>
<keyword evidence="4" id="KW-0765">Sulfation</keyword>
<dbReference type="InterPro" id="IPR001651">
    <property type="entry name" value="Gastrin/CCK"/>
</dbReference>
<sequence length="123" mass="13073">MNSGICVCMLLAALSSAGVGLPAGLPAQAGTVFGPAARSEPSVAGRGRQVRSTPLGDSLKALDEPSLGQLLAQYLSRKGPSRRSSKAFSRTTGPRVGHRIQDRDYLGWMDFGRRSAEEYEYSS</sequence>
<proteinExistence type="inferred from homology"/>
<protein>
    <submittedName>
        <fullName evidence="11">Cholecystokinin a</fullName>
    </submittedName>
</protein>
<comment type="subcellular location">
    <subcellularLocation>
        <location evidence="1 7">Secreted</location>
    </subcellularLocation>
</comment>
<evidence type="ECO:0000256" key="1">
    <source>
        <dbReference type="ARBA" id="ARBA00004613"/>
    </source>
</evidence>
<dbReference type="AlphaFoldDB" id="A0A3B3SLV5"/>
<dbReference type="InterPro" id="IPR013152">
    <property type="entry name" value="Gastrin/cholecystokinin_CS"/>
</dbReference>
<dbReference type="GeneTree" id="ENSGT00390000003571"/>
<accession>A0A3B3SLV5</accession>
<dbReference type="InterPro" id="IPR015499">
    <property type="entry name" value="CCK-like"/>
</dbReference>
<feature type="region of interest" description="Disordered" evidence="8">
    <location>
        <begin position="37"/>
        <end position="61"/>
    </location>
</feature>
<dbReference type="GO" id="GO:0007586">
    <property type="term" value="P:digestion"/>
    <property type="evidence" value="ECO:0007669"/>
    <property type="project" value="InterPro"/>
</dbReference>
<keyword evidence="9" id="KW-0732">Signal</keyword>
<evidence type="ECO:0000256" key="3">
    <source>
        <dbReference type="ARBA" id="ARBA00022525"/>
    </source>
</evidence>
<reference evidence="11" key="1">
    <citation type="submission" date="2025-08" db="UniProtKB">
        <authorList>
            <consortium name="Ensembl"/>
        </authorList>
    </citation>
    <scope>IDENTIFICATION</scope>
</reference>
<evidence type="ECO:0000256" key="6">
    <source>
        <dbReference type="ARBA" id="ARBA00022815"/>
    </source>
</evidence>
<comment type="similarity">
    <text evidence="2 7">Belongs to the gastrin/cholecystokinin family.</text>
</comment>
<dbReference type="GO" id="GO:0030424">
    <property type="term" value="C:axon"/>
    <property type="evidence" value="ECO:0007669"/>
    <property type="project" value="TreeGrafter"/>
</dbReference>
<evidence type="ECO:0000256" key="7">
    <source>
        <dbReference type="RuleBase" id="RU004362"/>
    </source>
</evidence>
<dbReference type="SMART" id="SM00029">
    <property type="entry name" value="GASTRIN"/>
    <property type="match status" value="1"/>
</dbReference>
<keyword evidence="3" id="KW-0964">Secreted</keyword>
<feature type="region of interest" description="Disordered" evidence="8">
    <location>
        <begin position="75"/>
        <end position="98"/>
    </location>
</feature>
<dbReference type="GO" id="GO:0005184">
    <property type="term" value="F:neuropeptide hormone activity"/>
    <property type="evidence" value="ECO:0007669"/>
    <property type="project" value="InterPro"/>
</dbReference>
<dbReference type="GO" id="GO:0005615">
    <property type="term" value="C:extracellular space"/>
    <property type="evidence" value="ECO:0007669"/>
    <property type="project" value="TreeGrafter"/>
</dbReference>
<dbReference type="Proteomes" id="UP000261540">
    <property type="component" value="Unplaced"/>
</dbReference>
<evidence type="ECO:0000256" key="2">
    <source>
        <dbReference type="ARBA" id="ARBA00006273"/>
    </source>
</evidence>
<dbReference type="PROSITE" id="PS00259">
    <property type="entry name" value="GASTRIN"/>
    <property type="match status" value="1"/>
</dbReference>
<evidence type="ECO:0000313" key="11">
    <source>
        <dbReference type="Ensembl" id="ENSPKIP00000031734.1"/>
    </source>
</evidence>
<dbReference type="PANTHER" id="PTHR10786">
    <property type="entry name" value="CHOLECYSTOKININ"/>
    <property type="match status" value="1"/>
</dbReference>
<feature type="domain" description="Gastrin/cholecystokinin peptide hormone" evidence="10">
    <location>
        <begin position="3"/>
        <end position="123"/>
    </location>
</feature>
<evidence type="ECO:0000313" key="12">
    <source>
        <dbReference type="Proteomes" id="UP000261540"/>
    </source>
</evidence>
<evidence type="ECO:0000259" key="10">
    <source>
        <dbReference type="Pfam" id="PF00918"/>
    </source>
</evidence>
<dbReference type="Pfam" id="PF00918">
    <property type="entry name" value="Gastrin"/>
    <property type="match status" value="1"/>
</dbReference>
<keyword evidence="5" id="KW-0165">Cleavage on pair of basic residues</keyword>